<feature type="transmembrane region" description="Helical" evidence="7">
    <location>
        <begin position="460"/>
        <end position="480"/>
    </location>
</feature>
<accession>A0AAP4BAH9</accession>
<feature type="transmembrane region" description="Helical" evidence="7">
    <location>
        <begin position="751"/>
        <end position="784"/>
    </location>
</feature>
<evidence type="ECO:0000313" key="10">
    <source>
        <dbReference type="EMBL" id="MDI9242684.1"/>
    </source>
</evidence>
<evidence type="ECO:0000256" key="6">
    <source>
        <dbReference type="ARBA" id="ARBA00038076"/>
    </source>
</evidence>
<protein>
    <submittedName>
        <fullName evidence="10">FtsX-like permease family protein</fullName>
    </submittedName>
</protein>
<dbReference type="AlphaFoldDB" id="A0AAP4BAH9"/>
<feature type="transmembrane region" description="Helical" evidence="7">
    <location>
        <begin position="845"/>
        <end position="868"/>
    </location>
</feature>
<keyword evidence="3 7" id="KW-0812">Transmembrane</keyword>
<organism evidence="10 11">
    <name type="scientific">Fusibacillus kribbianus</name>
    <dbReference type="NCBI Taxonomy" id="3044208"/>
    <lineage>
        <taxon>Bacteria</taxon>
        <taxon>Bacillati</taxon>
        <taxon>Bacillota</taxon>
        <taxon>Clostridia</taxon>
        <taxon>Lachnospirales</taxon>
        <taxon>Lachnospiraceae</taxon>
        <taxon>Fusibacillus</taxon>
    </lineage>
</organism>
<evidence type="ECO:0000256" key="3">
    <source>
        <dbReference type="ARBA" id="ARBA00022692"/>
    </source>
</evidence>
<comment type="similarity">
    <text evidence="6">Belongs to the ABC-4 integral membrane protein family.</text>
</comment>
<feature type="transmembrane region" description="Helical" evidence="7">
    <location>
        <begin position="334"/>
        <end position="358"/>
    </location>
</feature>
<feature type="domain" description="MacB-like periplasmic core" evidence="9">
    <location>
        <begin position="19"/>
        <end position="219"/>
    </location>
</feature>
<dbReference type="Pfam" id="PF02687">
    <property type="entry name" value="FtsX"/>
    <property type="match status" value="2"/>
</dbReference>
<comment type="caution">
    <text evidence="10">The sequence shown here is derived from an EMBL/GenBank/DDBJ whole genome shotgun (WGS) entry which is preliminary data.</text>
</comment>
<dbReference type="GO" id="GO:0022857">
    <property type="term" value="F:transmembrane transporter activity"/>
    <property type="evidence" value="ECO:0007669"/>
    <property type="project" value="TreeGrafter"/>
</dbReference>
<keyword evidence="2" id="KW-1003">Cell membrane</keyword>
<feature type="transmembrane region" description="Helical" evidence="7">
    <location>
        <begin position="811"/>
        <end position="833"/>
    </location>
</feature>
<dbReference type="EMBL" id="JASGBQ010000016">
    <property type="protein sequence ID" value="MDI9242684.1"/>
    <property type="molecule type" value="Genomic_DNA"/>
</dbReference>
<feature type="domain" description="ABC3 transporter permease C-terminal" evidence="8">
    <location>
        <begin position="285"/>
        <end position="411"/>
    </location>
</feature>
<sequence length="887" mass="100051">MDIVSRVTVRHLKENKKRTIVTILGIMLSVALIMAISAFAESFLDMMRQSSIACDGEWHVRFEDVPAEKLPEISGDEAVKKTLVSRSIGNSRLENCANEAKPYLYIKAYNKEAMEEYPTTLLEGRYPQAEDEILLPEHLETNGGIHWKVGDVITVNPGKRMIQDDNGEPMEAPYYYPYFEGEETLEENEEKTYTVVGIMERPVFESYNQGSYTAITWLDEAALSPEEQVTAAVQMEKLSNELYAWGDQKAQELEVSHTFNTELLSYYLLSGNRMVVSMLNTVKWVMMLIVAGGSAAVIYSSFSISVSERSRYLGMLASVGATRKQKRRSVFTEAALLGSIGIPLGLLLGYTGVWVTTLCIRGLVTKVLKMEGVTMRVILSWPGILGAVLLAAVTIFISAWIPARRASRITPVEAIRQNRDIKLTSRQVKTSRLTRAVFGFEGELALKNLKRNKKRYRATVISLVFCLVLYLSVASFTAYLRGAYRMEIGLDSVNEPDISVYLYASSDEELKERTEEILELDHITGTSVQRQTGIYSYLKDGSCLSDSTRELLERYGNEEQEEAGQVVGPYGMNIVIIGMDDESLREYASRTGADEELLFDQEKTGVIIVNRRQDHERGKTSWQEIFQVGKGDVIEARYPVWELPEDGSEDGEAEGTEVLLPLDLTVAAVTEELPLGGGYYDNIYSVSMYTTMENCIRLEKSAYENSPLDVQIKLNTDSHDELKNQLDDISEKKENMYVYSQKEEMEQVNDLLILINVFVYGFIILTALICVTSIFNTISTSVALRRREYAMLKSVGMSPGRFSRMIAYESMFYGIKALLYGLPLGILFMYIIYRSIARAFDIGFYILWNQVAAAVISVFLVVSLTMWYSSRKIKKANVVDVLKDENI</sequence>
<reference evidence="10 11" key="1">
    <citation type="submission" date="2023-05" db="EMBL/GenBank/DDBJ databases">
        <title>[ruminococcus] sp. nov., isolated from a pig farm feces dump.</title>
        <authorList>
            <person name="Chang Y.-H."/>
        </authorList>
    </citation>
    <scope>NUCLEOTIDE SEQUENCE [LARGE SCALE GENOMIC DNA]</scope>
    <source>
        <strain evidence="10 11">YH-rum2234</strain>
    </source>
</reference>
<evidence type="ECO:0000259" key="9">
    <source>
        <dbReference type="Pfam" id="PF12704"/>
    </source>
</evidence>
<dbReference type="PANTHER" id="PTHR30572:SF4">
    <property type="entry name" value="ABC TRANSPORTER PERMEASE YTRF"/>
    <property type="match status" value="1"/>
</dbReference>
<evidence type="ECO:0000256" key="7">
    <source>
        <dbReference type="SAM" id="Phobius"/>
    </source>
</evidence>
<keyword evidence="11" id="KW-1185">Reference proteome</keyword>
<dbReference type="GO" id="GO:0005886">
    <property type="term" value="C:plasma membrane"/>
    <property type="evidence" value="ECO:0007669"/>
    <property type="project" value="UniProtKB-SubCell"/>
</dbReference>
<dbReference type="Pfam" id="PF12704">
    <property type="entry name" value="MacB_PCD"/>
    <property type="match status" value="1"/>
</dbReference>
<evidence type="ECO:0000256" key="2">
    <source>
        <dbReference type="ARBA" id="ARBA00022475"/>
    </source>
</evidence>
<feature type="transmembrane region" description="Helical" evidence="7">
    <location>
        <begin position="20"/>
        <end position="40"/>
    </location>
</feature>
<keyword evidence="5 7" id="KW-0472">Membrane</keyword>
<dbReference type="Proteomes" id="UP001300383">
    <property type="component" value="Unassembled WGS sequence"/>
</dbReference>
<evidence type="ECO:0000256" key="4">
    <source>
        <dbReference type="ARBA" id="ARBA00022989"/>
    </source>
</evidence>
<evidence type="ECO:0000256" key="1">
    <source>
        <dbReference type="ARBA" id="ARBA00004651"/>
    </source>
</evidence>
<proteinExistence type="inferred from homology"/>
<keyword evidence="4 7" id="KW-1133">Transmembrane helix</keyword>
<dbReference type="InterPro" id="IPR050250">
    <property type="entry name" value="Macrolide_Exporter_MacB"/>
</dbReference>
<name>A0AAP4BAH9_9FIRM</name>
<comment type="subcellular location">
    <subcellularLocation>
        <location evidence="1">Cell membrane</location>
        <topology evidence="1">Multi-pass membrane protein</topology>
    </subcellularLocation>
</comment>
<dbReference type="InterPro" id="IPR003838">
    <property type="entry name" value="ABC3_permease_C"/>
</dbReference>
<evidence type="ECO:0000259" key="8">
    <source>
        <dbReference type="Pfam" id="PF02687"/>
    </source>
</evidence>
<feature type="transmembrane region" description="Helical" evidence="7">
    <location>
        <begin position="378"/>
        <end position="401"/>
    </location>
</feature>
<evidence type="ECO:0000313" key="11">
    <source>
        <dbReference type="Proteomes" id="UP001300383"/>
    </source>
</evidence>
<gene>
    <name evidence="10" type="ORF">QJ036_09395</name>
</gene>
<dbReference type="RefSeq" id="WP_283231129.1">
    <property type="nucleotide sequence ID" value="NZ_JASGBQ010000016.1"/>
</dbReference>
<feature type="transmembrane region" description="Helical" evidence="7">
    <location>
        <begin position="284"/>
        <end position="306"/>
    </location>
</feature>
<feature type="domain" description="ABC3 transporter permease C-terminal" evidence="8">
    <location>
        <begin position="762"/>
        <end position="877"/>
    </location>
</feature>
<dbReference type="InterPro" id="IPR025857">
    <property type="entry name" value="MacB_PCD"/>
</dbReference>
<dbReference type="PANTHER" id="PTHR30572">
    <property type="entry name" value="MEMBRANE COMPONENT OF TRANSPORTER-RELATED"/>
    <property type="match status" value="1"/>
</dbReference>
<evidence type="ECO:0000256" key="5">
    <source>
        <dbReference type="ARBA" id="ARBA00023136"/>
    </source>
</evidence>